<dbReference type="PANTHER" id="PTHR18968:SF13">
    <property type="entry name" value="ACETOLACTATE SYNTHASE CATALYTIC SUBUNIT, MITOCHONDRIAL"/>
    <property type="match status" value="1"/>
</dbReference>
<feature type="domain" description="Thiamine pyrophosphate enzyme N-terminal TPP-binding" evidence="2">
    <location>
        <begin position="13"/>
        <end position="131"/>
    </location>
</feature>
<comment type="caution">
    <text evidence="3">The sequence shown here is derived from an EMBL/GenBank/DDBJ whole genome shotgun (WGS) entry which is preliminary data.</text>
</comment>
<dbReference type="Gene3D" id="3.40.50.1220">
    <property type="entry name" value="TPP-binding domain"/>
    <property type="match status" value="1"/>
</dbReference>
<dbReference type="InterPro" id="IPR045229">
    <property type="entry name" value="TPP_enz"/>
</dbReference>
<dbReference type="GO" id="GO:0009099">
    <property type="term" value="P:L-valine biosynthetic process"/>
    <property type="evidence" value="ECO:0007669"/>
    <property type="project" value="TreeGrafter"/>
</dbReference>
<dbReference type="GO" id="GO:0005948">
    <property type="term" value="C:acetolactate synthase complex"/>
    <property type="evidence" value="ECO:0007669"/>
    <property type="project" value="TreeGrafter"/>
</dbReference>
<organism evidence="3">
    <name type="scientific">marine sediment metagenome</name>
    <dbReference type="NCBI Taxonomy" id="412755"/>
    <lineage>
        <taxon>unclassified sequences</taxon>
        <taxon>metagenomes</taxon>
        <taxon>ecological metagenomes</taxon>
    </lineage>
</organism>
<dbReference type="EMBL" id="LAZR01009456">
    <property type="protein sequence ID" value="KKM72510.1"/>
    <property type="molecule type" value="Genomic_DNA"/>
</dbReference>
<protein>
    <recommendedName>
        <fullName evidence="2">Thiamine pyrophosphate enzyme N-terminal TPP-binding domain-containing protein</fullName>
    </recommendedName>
</protein>
<dbReference type="SUPFAM" id="SSF52518">
    <property type="entry name" value="Thiamin diphosphate-binding fold (THDP-binding)"/>
    <property type="match status" value="1"/>
</dbReference>
<dbReference type="CDD" id="cd07035">
    <property type="entry name" value="TPP_PYR_POX_like"/>
    <property type="match status" value="1"/>
</dbReference>
<dbReference type="InterPro" id="IPR012001">
    <property type="entry name" value="Thiamin_PyroP_enz_TPP-bd_dom"/>
</dbReference>
<dbReference type="SUPFAM" id="SSF52467">
    <property type="entry name" value="DHS-like NAD/FAD-binding domain"/>
    <property type="match status" value="1"/>
</dbReference>
<gene>
    <name evidence="3" type="ORF">LCGC14_1419830</name>
</gene>
<accession>A0A0F9M786</accession>
<dbReference type="Gene3D" id="3.40.50.970">
    <property type="match status" value="1"/>
</dbReference>
<dbReference type="GO" id="GO:0003984">
    <property type="term" value="F:acetolactate synthase activity"/>
    <property type="evidence" value="ECO:0007669"/>
    <property type="project" value="TreeGrafter"/>
</dbReference>
<dbReference type="Pfam" id="PF02776">
    <property type="entry name" value="TPP_enzyme_N"/>
    <property type="match status" value="1"/>
</dbReference>
<comment type="similarity">
    <text evidence="1">Belongs to the TPP enzyme family.</text>
</comment>
<dbReference type="GO" id="GO:0030976">
    <property type="term" value="F:thiamine pyrophosphate binding"/>
    <property type="evidence" value="ECO:0007669"/>
    <property type="project" value="InterPro"/>
</dbReference>
<dbReference type="GO" id="GO:0050660">
    <property type="term" value="F:flavin adenine dinucleotide binding"/>
    <property type="evidence" value="ECO:0007669"/>
    <property type="project" value="TreeGrafter"/>
</dbReference>
<evidence type="ECO:0000313" key="3">
    <source>
        <dbReference type="EMBL" id="KKM72510.1"/>
    </source>
</evidence>
<reference evidence="3" key="1">
    <citation type="journal article" date="2015" name="Nature">
        <title>Complex archaea that bridge the gap between prokaryotes and eukaryotes.</title>
        <authorList>
            <person name="Spang A."/>
            <person name="Saw J.H."/>
            <person name="Jorgensen S.L."/>
            <person name="Zaremba-Niedzwiedzka K."/>
            <person name="Martijn J."/>
            <person name="Lind A.E."/>
            <person name="van Eijk R."/>
            <person name="Schleper C."/>
            <person name="Guy L."/>
            <person name="Ettema T.J."/>
        </authorList>
    </citation>
    <scope>NUCLEOTIDE SEQUENCE</scope>
</reference>
<dbReference type="PANTHER" id="PTHR18968">
    <property type="entry name" value="THIAMINE PYROPHOSPHATE ENZYMES"/>
    <property type="match status" value="1"/>
</dbReference>
<proteinExistence type="inferred from homology"/>
<sequence>MPDGAESYQKYQSDVIVDLLQHYGFEYIAINPGASFRGLHDSLINYGGDSPKMLVCQHEETAVQIAHGYAKATGNPMACILHDLVGLLHGQMAVYYAFTDRAPVFILGATGPMDESKRRPRSDWHHTAQSQGDAVRNFTKFDYQPHSIEGVPDSFMRAYSAMVTEPAGPTYLCYDAMLQETPLTAKITLPDASVQKAPSPMAADPAKLEEIVRTLLYAERPWIMAEFSGRQPGNFDKLVTLAETLGVAVWDVNSALCFPNRHPQALSMDTKSLARADAIVALDVVENELKEALIAAGEGAD</sequence>
<dbReference type="GO" id="GO:0009097">
    <property type="term" value="P:isoleucine biosynthetic process"/>
    <property type="evidence" value="ECO:0007669"/>
    <property type="project" value="TreeGrafter"/>
</dbReference>
<dbReference type="InterPro" id="IPR029035">
    <property type="entry name" value="DHS-like_NAD/FAD-binding_dom"/>
</dbReference>
<dbReference type="AlphaFoldDB" id="A0A0F9M786"/>
<evidence type="ECO:0000259" key="2">
    <source>
        <dbReference type="Pfam" id="PF02776"/>
    </source>
</evidence>
<evidence type="ECO:0000256" key="1">
    <source>
        <dbReference type="ARBA" id="ARBA00007812"/>
    </source>
</evidence>
<name>A0A0F9M786_9ZZZZ</name>
<dbReference type="InterPro" id="IPR029061">
    <property type="entry name" value="THDP-binding"/>
</dbReference>